<feature type="domain" description="AAA+ ATPase" evidence="1">
    <location>
        <begin position="172"/>
        <end position="324"/>
    </location>
</feature>
<dbReference type="PANTHER" id="PTHR43718:SF2">
    <property type="entry name" value="LON PROTEASE HOMOLOG, MITOCHONDRIAL"/>
    <property type="match status" value="1"/>
</dbReference>
<organism evidence="2 3">
    <name type="scientific">Rubellimicrobium roseum</name>
    <dbReference type="NCBI Taxonomy" id="687525"/>
    <lineage>
        <taxon>Bacteria</taxon>
        <taxon>Pseudomonadati</taxon>
        <taxon>Pseudomonadota</taxon>
        <taxon>Alphaproteobacteria</taxon>
        <taxon>Rhodobacterales</taxon>
        <taxon>Roseobacteraceae</taxon>
        <taxon>Rubellimicrobium</taxon>
    </lineage>
</organism>
<gene>
    <name evidence="2" type="ORF">FHG71_22955</name>
</gene>
<dbReference type="OrthoDB" id="5297432at2"/>
<dbReference type="Pfam" id="PF00004">
    <property type="entry name" value="AAA"/>
    <property type="match status" value="1"/>
</dbReference>
<dbReference type="GO" id="GO:0004176">
    <property type="term" value="F:ATP-dependent peptidase activity"/>
    <property type="evidence" value="ECO:0007669"/>
    <property type="project" value="InterPro"/>
</dbReference>
<dbReference type="GO" id="GO:0016887">
    <property type="term" value="F:ATP hydrolysis activity"/>
    <property type="evidence" value="ECO:0007669"/>
    <property type="project" value="InterPro"/>
</dbReference>
<dbReference type="SUPFAM" id="SSF52540">
    <property type="entry name" value="P-loop containing nucleoside triphosphate hydrolases"/>
    <property type="match status" value="1"/>
</dbReference>
<protein>
    <submittedName>
        <fullName evidence="2">AAA family ATPase</fullName>
    </submittedName>
</protein>
<dbReference type="Gene3D" id="3.40.50.300">
    <property type="entry name" value="P-loop containing nucleotide triphosphate hydrolases"/>
    <property type="match status" value="1"/>
</dbReference>
<proteinExistence type="predicted"/>
<dbReference type="GO" id="GO:0006515">
    <property type="term" value="P:protein quality control for misfolded or incompletely synthesized proteins"/>
    <property type="evidence" value="ECO:0007669"/>
    <property type="project" value="TreeGrafter"/>
</dbReference>
<evidence type="ECO:0000259" key="1">
    <source>
        <dbReference type="SMART" id="SM00382"/>
    </source>
</evidence>
<dbReference type="GO" id="GO:0005524">
    <property type="term" value="F:ATP binding"/>
    <property type="evidence" value="ECO:0007669"/>
    <property type="project" value="InterPro"/>
</dbReference>
<evidence type="ECO:0000313" key="2">
    <source>
        <dbReference type="EMBL" id="TNC59304.1"/>
    </source>
</evidence>
<dbReference type="InterPro" id="IPR027417">
    <property type="entry name" value="P-loop_NTPase"/>
</dbReference>
<keyword evidence="3" id="KW-1185">Reference proteome</keyword>
<sequence>MRGELFPLVHGVRHWTDTETDLCKRLEAHLVRRRAARMSKLLELQGPPAPVEEQLCLPFGDPEFDHGEEPPQRPAAAADVQLTWHEKGRVRTRARAILAARAAKGGLAHLKEVDRQLIMPRLPGVRLGGPQTEHAADELASALADEFPWMREAVAHIWRGAQRSARDGLGLGFGPVLLDGPPGIGKTHLARRLAELAGVPLVTIDLGAGSEGFRVAGVTRGWASAAPGRPVEEILASGCGNPLVIIDELDKGGHAQGGDGYKTSAWNALLGLLEPGSARRWECPYYRLRFDLSRVCWILTANDTRWLPAPLLSRMRIVPLQRPSRGDLIGVVLREGERRGVDADSLELLAERIRRSRGELTLRHVMRALEELRTAEERGCLH</sequence>
<reference evidence="2 3" key="1">
    <citation type="submission" date="2019-06" db="EMBL/GenBank/DDBJ databases">
        <authorList>
            <person name="Jiang L."/>
        </authorList>
    </citation>
    <scope>NUCLEOTIDE SEQUENCE [LARGE SCALE GENOMIC DNA]</scope>
    <source>
        <strain evidence="2 3">YIM 48858</strain>
    </source>
</reference>
<evidence type="ECO:0000313" key="3">
    <source>
        <dbReference type="Proteomes" id="UP000305709"/>
    </source>
</evidence>
<dbReference type="SMART" id="SM00382">
    <property type="entry name" value="AAA"/>
    <property type="match status" value="1"/>
</dbReference>
<accession>A0A5C4N8Z7</accession>
<dbReference type="RefSeq" id="WP_139084113.1">
    <property type="nucleotide sequence ID" value="NZ_VDFV01000117.1"/>
</dbReference>
<dbReference type="AlphaFoldDB" id="A0A5C4N8Z7"/>
<dbReference type="GO" id="GO:0004252">
    <property type="term" value="F:serine-type endopeptidase activity"/>
    <property type="evidence" value="ECO:0007669"/>
    <property type="project" value="InterPro"/>
</dbReference>
<dbReference type="PANTHER" id="PTHR43718">
    <property type="entry name" value="LON PROTEASE"/>
    <property type="match status" value="1"/>
</dbReference>
<dbReference type="InterPro" id="IPR027065">
    <property type="entry name" value="Lon_Prtase"/>
</dbReference>
<comment type="caution">
    <text evidence="2">The sequence shown here is derived from an EMBL/GenBank/DDBJ whole genome shotgun (WGS) entry which is preliminary data.</text>
</comment>
<name>A0A5C4N8Z7_9RHOB</name>
<dbReference type="EMBL" id="VDFV01000117">
    <property type="protein sequence ID" value="TNC59304.1"/>
    <property type="molecule type" value="Genomic_DNA"/>
</dbReference>
<dbReference type="InterPro" id="IPR003593">
    <property type="entry name" value="AAA+_ATPase"/>
</dbReference>
<dbReference type="InterPro" id="IPR003959">
    <property type="entry name" value="ATPase_AAA_core"/>
</dbReference>
<dbReference type="Proteomes" id="UP000305709">
    <property type="component" value="Unassembled WGS sequence"/>
</dbReference>